<reference evidence="2 3" key="1">
    <citation type="submission" date="2022-06" db="EMBL/GenBank/DDBJ databases">
        <title>Ideonella sp. NS12-5 Genome sequencing and assembly.</title>
        <authorList>
            <person name="Jung Y."/>
        </authorList>
    </citation>
    <scope>NUCLEOTIDE SEQUENCE [LARGE SCALE GENOMIC DNA]</scope>
    <source>
        <strain evidence="2 3">NS12-5</strain>
    </source>
</reference>
<evidence type="ECO:0000256" key="1">
    <source>
        <dbReference type="SAM" id="SignalP"/>
    </source>
</evidence>
<feature type="signal peptide" evidence="1">
    <location>
        <begin position="1"/>
        <end position="26"/>
    </location>
</feature>
<keyword evidence="3" id="KW-1185">Reference proteome</keyword>
<protein>
    <submittedName>
        <fullName evidence="2">Uncharacterized protein</fullName>
    </submittedName>
</protein>
<dbReference type="EMBL" id="JAMXMC010000002">
    <property type="protein sequence ID" value="MCO5975909.1"/>
    <property type="molecule type" value="Genomic_DNA"/>
</dbReference>
<comment type="caution">
    <text evidence="2">The sequence shown here is derived from an EMBL/GenBank/DDBJ whole genome shotgun (WGS) entry which is preliminary data.</text>
</comment>
<evidence type="ECO:0000313" key="2">
    <source>
        <dbReference type="EMBL" id="MCO5975909.1"/>
    </source>
</evidence>
<proteinExistence type="predicted"/>
<keyword evidence="1" id="KW-0732">Signal</keyword>
<evidence type="ECO:0000313" key="3">
    <source>
        <dbReference type="Proteomes" id="UP001204851"/>
    </source>
</evidence>
<sequence>MMRPLPLALAAALLAPLALSPVTAQATEAGANTSTRYVSLVRTDQPGGMFGYWGFDLYTDQKVGARFEVPTGADVRLARVGLWLMNNSGSFQGRVTVSVQTDALDEGGSQSLPSGSTLGSWTAKVDTLGWTPVKQFFTSASKPWLQAGHRYWVVAESAAPALQNPVWVTAASGTLFSTTTSQGSWQTGGDGAAPGLIVDGIAGE</sequence>
<dbReference type="Proteomes" id="UP001204851">
    <property type="component" value="Unassembled WGS sequence"/>
</dbReference>
<gene>
    <name evidence="2" type="ORF">M0L44_04095</name>
</gene>
<accession>A0ABT1BI65</accession>
<dbReference type="RefSeq" id="WP_252768365.1">
    <property type="nucleotide sequence ID" value="NZ_JAMXMC010000002.1"/>
</dbReference>
<organism evidence="2 3">
    <name type="scientific">Ideonella oryzae</name>
    <dbReference type="NCBI Taxonomy" id="2937441"/>
    <lineage>
        <taxon>Bacteria</taxon>
        <taxon>Pseudomonadati</taxon>
        <taxon>Pseudomonadota</taxon>
        <taxon>Betaproteobacteria</taxon>
        <taxon>Burkholderiales</taxon>
        <taxon>Sphaerotilaceae</taxon>
        <taxon>Ideonella</taxon>
    </lineage>
</organism>
<name>A0ABT1BI65_9BURK</name>
<feature type="chain" id="PRO_5046546263" evidence="1">
    <location>
        <begin position="27"/>
        <end position="204"/>
    </location>
</feature>